<gene>
    <name evidence="1" type="ORF">NCTC8297_03605</name>
</gene>
<reference evidence="1 2" key="1">
    <citation type="submission" date="2018-06" db="EMBL/GenBank/DDBJ databases">
        <authorList>
            <consortium name="Pathogen Informatics"/>
            <person name="Doyle S."/>
        </authorList>
    </citation>
    <scope>NUCLEOTIDE SEQUENCE [LARGE SCALE GENOMIC DNA]</scope>
    <source>
        <strain evidence="1 2">NCTC8297</strain>
    </source>
</reference>
<dbReference type="EMBL" id="UGXG01000002">
    <property type="protein sequence ID" value="SUG48306.1"/>
    <property type="molecule type" value="Genomic_DNA"/>
</dbReference>
<organism evidence="1 2">
    <name type="scientific">Salmonella enterica subsp. arizonae</name>
    <dbReference type="NCBI Taxonomy" id="59203"/>
    <lineage>
        <taxon>Bacteria</taxon>
        <taxon>Pseudomonadati</taxon>
        <taxon>Pseudomonadota</taxon>
        <taxon>Gammaproteobacteria</taxon>
        <taxon>Enterobacterales</taxon>
        <taxon>Enterobacteriaceae</taxon>
        <taxon>Salmonella</taxon>
    </lineage>
</organism>
<sequence length="37" mass="3908">MLPMNNSGRIPIVTPEILPATGKDYPAIDPGPNSVQC</sequence>
<accession>A0A379TDU6</accession>
<proteinExistence type="predicted"/>
<name>A0A379TDU6_SALER</name>
<dbReference type="AlphaFoldDB" id="A0A379TDU6"/>
<dbReference type="Proteomes" id="UP000254741">
    <property type="component" value="Unassembled WGS sequence"/>
</dbReference>
<evidence type="ECO:0000313" key="2">
    <source>
        <dbReference type="Proteomes" id="UP000254741"/>
    </source>
</evidence>
<protein>
    <submittedName>
        <fullName evidence="1">Uncharacterized protein</fullName>
    </submittedName>
</protein>
<evidence type="ECO:0000313" key="1">
    <source>
        <dbReference type="EMBL" id="SUG48306.1"/>
    </source>
</evidence>